<accession>A0A368T387</accession>
<dbReference type="InterPro" id="IPR036271">
    <property type="entry name" value="Tet_transcr_reg_TetR-rel_C_sf"/>
</dbReference>
<evidence type="ECO:0000259" key="4">
    <source>
        <dbReference type="PROSITE" id="PS50977"/>
    </source>
</evidence>
<feature type="DNA-binding region" description="H-T-H motif" evidence="2">
    <location>
        <begin position="104"/>
        <end position="123"/>
    </location>
</feature>
<evidence type="ECO:0000256" key="2">
    <source>
        <dbReference type="PROSITE-ProRule" id="PRU00335"/>
    </source>
</evidence>
<dbReference type="SUPFAM" id="SSF46689">
    <property type="entry name" value="Homeodomain-like"/>
    <property type="match status" value="1"/>
</dbReference>
<reference evidence="5 6" key="1">
    <citation type="submission" date="2018-04" db="EMBL/GenBank/DDBJ databases">
        <title>Novel actinobacteria from marine sediment.</title>
        <authorList>
            <person name="Ng Z.Y."/>
            <person name="Tan G.Y.A."/>
        </authorList>
    </citation>
    <scope>NUCLEOTIDE SEQUENCE [LARGE SCALE GENOMIC DNA]</scope>
    <source>
        <strain evidence="5 6">TPS81</strain>
    </source>
</reference>
<sequence>MSGGAAPRPVLHSGRATGEPGPEVRPGPHRSWGKPHAEYWYVCTCTFVSTRSGADASPPATRDPRRPHPPEGAVTARRDPHGRRQRIIEAAAELIVESGPADLTHRRVAARAEVPLGATTYYFASLDELTTGALEYLADQVEAGLNELADQIAAGGGDPAAVAAIFAAYLDDSVQVRTDAALYLAGIHRPALRPLARRWLDGLTQVLSAYTAPEAARSVAVFVDGATLYALLHDAPLDLDSLTRAVAALMTATDRTDWSPESR</sequence>
<evidence type="ECO:0000256" key="1">
    <source>
        <dbReference type="ARBA" id="ARBA00023125"/>
    </source>
</evidence>
<evidence type="ECO:0000313" key="5">
    <source>
        <dbReference type="EMBL" id="RCV56869.1"/>
    </source>
</evidence>
<name>A0A368T387_9ACTN</name>
<feature type="region of interest" description="Disordered" evidence="3">
    <location>
        <begin position="52"/>
        <end position="82"/>
    </location>
</feature>
<keyword evidence="6" id="KW-1185">Reference proteome</keyword>
<dbReference type="InterPro" id="IPR050109">
    <property type="entry name" value="HTH-type_TetR-like_transc_reg"/>
</dbReference>
<dbReference type="GO" id="GO:0003700">
    <property type="term" value="F:DNA-binding transcription factor activity"/>
    <property type="evidence" value="ECO:0007669"/>
    <property type="project" value="TreeGrafter"/>
</dbReference>
<dbReference type="OrthoDB" id="7506349at2"/>
<dbReference type="InterPro" id="IPR009057">
    <property type="entry name" value="Homeodomain-like_sf"/>
</dbReference>
<protein>
    <submittedName>
        <fullName evidence="5">TetR family transcriptional regulator</fullName>
    </submittedName>
</protein>
<feature type="domain" description="HTH tetR-type" evidence="4">
    <location>
        <begin position="81"/>
        <end position="141"/>
    </location>
</feature>
<dbReference type="InterPro" id="IPR041583">
    <property type="entry name" value="TetR_C_31"/>
</dbReference>
<dbReference type="PROSITE" id="PS50977">
    <property type="entry name" value="HTH_TETR_2"/>
    <property type="match status" value="1"/>
</dbReference>
<dbReference type="Proteomes" id="UP000253318">
    <property type="component" value="Unassembled WGS sequence"/>
</dbReference>
<dbReference type="GO" id="GO:0000976">
    <property type="term" value="F:transcription cis-regulatory region binding"/>
    <property type="evidence" value="ECO:0007669"/>
    <property type="project" value="TreeGrafter"/>
</dbReference>
<evidence type="ECO:0000313" key="6">
    <source>
        <dbReference type="Proteomes" id="UP000253318"/>
    </source>
</evidence>
<dbReference type="PANTHER" id="PTHR30055:SF231">
    <property type="entry name" value="TRANSCRIPTIONAL REGULATORY PROTEIN (PROBABLY DEOR-FAMILY)-RELATED"/>
    <property type="match status" value="1"/>
</dbReference>
<feature type="region of interest" description="Disordered" evidence="3">
    <location>
        <begin position="1"/>
        <end position="31"/>
    </location>
</feature>
<dbReference type="SUPFAM" id="SSF48498">
    <property type="entry name" value="Tetracyclin repressor-like, C-terminal domain"/>
    <property type="match status" value="1"/>
</dbReference>
<dbReference type="Pfam" id="PF17940">
    <property type="entry name" value="TetR_C_31"/>
    <property type="match status" value="1"/>
</dbReference>
<proteinExistence type="predicted"/>
<gene>
    <name evidence="5" type="ORF">DEF24_16035</name>
</gene>
<dbReference type="Pfam" id="PF00440">
    <property type="entry name" value="TetR_N"/>
    <property type="match status" value="1"/>
</dbReference>
<organism evidence="5 6">
    <name type="scientific">Marinitenerispora sediminis</name>
    <dbReference type="NCBI Taxonomy" id="1931232"/>
    <lineage>
        <taxon>Bacteria</taxon>
        <taxon>Bacillati</taxon>
        <taxon>Actinomycetota</taxon>
        <taxon>Actinomycetes</taxon>
        <taxon>Streptosporangiales</taxon>
        <taxon>Nocardiopsidaceae</taxon>
        <taxon>Marinitenerispora</taxon>
    </lineage>
</organism>
<dbReference type="Gene3D" id="1.10.357.10">
    <property type="entry name" value="Tetracycline Repressor, domain 2"/>
    <property type="match status" value="1"/>
</dbReference>
<evidence type="ECO:0000256" key="3">
    <source>
        <dbReference type="SAM" id="MobiDB-lite"/>
    </source>
</evidence>
<comment type="caution">
    <text evidence="5">The sequence shown here is derived from an EMBL/GenBank/DDBJ whole genome shotgun (WGS) entry which is preliminary data.</text>
</comment>
<dbReference type="InterPro" id="IPR001647">
    <property type="entry name" value="HTH_TetR"/>
</dbReference>
<keyword evidence="1 2" id="KW-0238">DNA-binding</keyword>
<dbReference type="PANTHER" id="PTHR30055">
    <property type="entry name" value="HTH-TYPE TRANSCRIPTIONAL REGULATOR RUTR"/>
    <property type="match status" value="1"/>
</dbReference>
<dbReference type="EMBL" id="QEIN01000122">
    <property type="protein sequence ID" value="RCV56869.1"/>
    <property type="molecule type" value="Genomic_DNA"/>
</dbReference>
<dbReference type="AlphaFoldDB" id="A0A368T387"/>